<feature type="region of interest" description="Disordered" evidence="1">
    <location>
        <begin position="236"/>
        <end position="255"/>
    </location>
</feature>
<accession>A0A0E0G2A9</accession>
<feature type="compositionally biased region" description="Low complexity" evidence="1">
    <location>
        <begin position="176"/>
        <end position="185"/>
    </location>
</feature>
<organism evidence="2">
    <name type="scientific">Oryza nivara</name>
    <name type="common">Indian wild rice</name>
    <name type="synonym">Oryza sativa f. spontanea</name>
    <dbReference type="NCBI Taxonomy" id="4536"/>
    <lineage>
        <taxon>Eukaryota</taxon>
        <taxon>Viridiplantae</taxon>
        <taxon>Streptophyta</taxon>
        <taxon>Embryophyta</taxon>
        <taxon>Tracheophyta</taxon>
        <taxon>Spermatophyta</taxon>
        <taxon>Magnoliopsida</taxon>
        <taxon>Liliopsida</taxon>
        <taxon>Poales</taxon>
        <taxon>Poaceae</taxon>
        <taxon>BOP clade</taxon>
        <taxon>Oryzoideae</taxon>
        <taxon>Oryzeae</taxon>
        <taxon>Oryzinae</taxon>
        <taxon>Oryza</taxon>
    </lineage>
</organism>
<feature type="region of interest" description="Disordered" evidence="1">
    <location>
        <begin position="172"/>
        <end position="191"/>
    </location>
</feature>
<dbReference type="AlphaFoldDB" id="A0A0E0G2A9"/>
<name>A0A0E0G2A9_ORYNI</name>
<sequence>MAFLQQVFQHHMLILVDLELRRPRVEQGEEVVEHLDARGELLGSQLHRLRLLFLRALLFLPLRLILRSLRLPLPLHLLLLGRSSLRRLLASSAGGGVIPLLPLPLLTRIRRSRLRRLGFHRLPTCGNHHLGFSHGRELEESAETEAEAELGFWRCSKRSERVKYHAREQKRTRCEPSPCGPTRGRPGPRAKHRVRVFAREEGRKQNADVYINRSSGKMPLLPAPFRPLAPAAAAAPRRATAGEGGRSSLTGAFCS</sequence>
<protein>
    <submittedName>
        <fullName evidence="2">Uncharacterized protein</fullName>
    </submittedName>
</protein>
<evidence type="ECO:0000313" key="2">
    <source>
        <dbReference type="EnsemblPlants" id="ONIVA02G06510.1"/>
    </source>
</evidence>
<keyword evidence="3" id="KW-1185">Reference proteome</keyword>
<proteinExistence type="predicted"/>
<dbReference type="HOGENOM" id="CLU_1091459_0_0_1"/>
<reference evidence="2" key="1">
    <citation type="submission" date="2015-04" db="UniProtKB">
        <authorList>
            <consortium name="EnsemblPlants"/>
        </authorList>
    </citation>
    <scope>IDENTIFICATION</scope>
    <source>
        <strain evidence="2">SL10</strain>
    </source>
</reference>
<evidence type="ECO:0000313" key="3">
    <source>
        <dbReference type="Proteomes" id="UP000006591"/>
    </source>
</evidence>
<dbReference type="Proteomes" id="UP000006591">
    <property type="component" value="Chromosome 2"/>
</dbReference>
<dbReference type="Gramene" id="ONIVA02G06510.1">
    <property type="protein sequence ID" value="ONIVA02G06510.1"/>
    <property type="gene ID" value="ONIVA02G06510"/>
</dbReference>
<evidence type="ECO:0000256" key="1">
    <source>
        <dbReference type="SAM" id="MobiDB-lite"/>
    </source>
</evidence>
<reference evidence="2" key="2">
    <citation type="submission" date="2018-04" db="EMBL/GenBank/DDBJ databases">
        <title>OnivRS2 (Oryza nivara Reference Sequence Version 2).</title>
        <authorList>
            <person name="Zhang J."/>
            <person name="Kudrna D."/>
            <person name="Lee S."/>
            <person name="Talag J."/>
            <person name="Rajasekar S."/>
            <person name="Welchert J."/>
            <person name="Hsing Y.-I."/>
            <person name="Wing R.A."/>
        </authorList>
    </citation>
    <scope>NUCLEOTIDE SEQUENCE [LARGE SCALE GENOMIC DNA]</scope>
    <source>
        <strain evidence="2">SL10</strain>
    </source>
</reference>
<dbReference type="EnsemblPlants" id="ONIVA02G06510.1">
    <property type="protein sequence ID" value="ONIVA02G06510.1"/>
    <property type="gene ID" value="ONIVA02G06510"/>
</dbReference>